<dbReference type="RefSeq" id="WP_073382130.1">
    <property type="nucleotide sequence ID" value="NZ_FQZK01000019.1"/>
</dbReference>
<dbReference type="GO" id="GO:0000976">
    <property type="term" value="F:transcription cis-regulatory region binding"/>
    <property type="evidence" value="ECO:0007669"/>
    <property type="project" value="TreeGrafter"/>
</dbReference>
<keyword evidence="3" id="KW-0804">Transcription</keyword>
<feature type="domain" description="HTH tetR-type" evidence="5">
    <location>
        <begin position="14"/>
        <end position="72"/>
    </location>
</feature>
<feature type="DNA-binding region" description="H-T-H motif" evidence="4">
    <location>
        <begin position="35"/>
        <end position="54"/>
    </location>
</feature>
<dbReference type="PANTHER" id="PTHR30055">
    <property type="entry name" value="HTH-TYPE TRANSCRIPTIONAL REGULATOR RUTR"/>
    <property type="match status" value="1"/>
</dbReference>
<dbReference type="Pfam" id="PF21597">
    <property type="entry name" value="TetR_C_43"/>
    <property type="match status" value="1"/>
</dbReference>
<dbReference type="InterPro" id="IPR049445">
    <property type="entry name" value="TetR_SbtR-like_C"/>
</dbReference>
<dbReference type="SUPFAM" id="SSF48498">
    <property type="entry name" value="Tetracyclin repressor-like, C-terminal domain"/>
    <property type="match status" value="1"/>
</dbReference>
<evidence type="ECO:0000259" key="5">
    <source>
        <dbReference type="PROSITE" id="PS50977"/>
    </source>
</evidence>
<evidence type="ECO:0000256" key="2">
    <source>
        <dbReference type="ARBA" id="ARBA00023125"/>
    </source>
</evidence>
<sequence>MSTKRVEQLHAQGVRTRAHLLETAREAFAGCSDASLNSIAKKAGVGIGTLYRHFPTREDLIFELYRAEVQQMAQAADDLLDEHPPLDAFRLWLTRFARYAMTKAGLIGALQSATSRGRFAQEARGPLTAALGRLLEANRAAGTLRADLTPDDVLLAIAGLYQLDPAEDWEPRAKRILELVCLGLCRRDGARAVGAGGAAGAV</sequence>
<evidence type="ECO:0000256" key="1">
    <source>
        <dbReference type="ARBA" id="ARBA00023015"/>
    </source>
</evidence>
<dbReference type="SUPFAM" id="SSF46689">
    <property type="entry name" value="Homeodomain-like"/>
    <property type="match status" value="1"/>
</dbReference>
<keyword evidence="1" id="KW-0805">Transcription regulation</keyword>
<proteinExistence type="predicted"/>
<protein>
    <submittedName>
        <fullName evidence="6">DNA-binding transcriptional regulator, AcrR family</fullName>
    </submittedName>
</protein>
<dbReference type="Pfam" id="PF00440">
    <property type="entry name" value="TetR_N"/>
    <property type="match status" value="1"/>
</dbReference>
<gene>
    <name evidence="6" type="ORF">SAMN05421803_11975</name>
</gene>
<dbReference type="AlphaFoldDB" id="A0A1M6S935"/>
<dbReference type="InterPro" id="IPR050109">
    <property type="entry name" value="HTH-type_TetR-like_transc_reg"/>
</dbReference>
<dbReference type="PANTHER" id="PTHR30055:SF234">
    <property type="entry name" value="HTH-TYPE TRANSCRIPTIONAL REGULATOR BETI"/>
    <property type="match status" value="1"/>
</dbReference>
<dbReference type="Proteomes" id="UP000184452">
    <property type="component" value="Unassembled WGS sequence"/>
</dbReference>
<organism evidence="6 7">
    <name type="scientific">Nocardiopsis flavescens</name>
    <dbReference type="NCBI Taxonomy" id="758803"/>
    <lineage>
        <taxon>Bacteria</taxon>
        <taxon>Bacillati</taxon>
        <taxon>Actinomycetota</taxon>
        <taxon>Actinomycetes</taxon>
        <taxon>Streptosporangiales</taxon>
        <taxon>Nocardiopsidaceae</taxon>
        <taxon>Nocardiopsis</taxon>
    </lineage>
</organism>
<evidence type="ECO:0000256" key="4">
    <source>
        <dbReference type="PROSITE-ProRule" id="PRU00335"/>
    </source>
</evidence>
<reference evidence="6 7" key="1">
    <citation type="submission" date="2016-11" db="EMBL/GenBank/DDBJ databases">
        <authorList>
            <person name="Jaros S."/>
            <person name="Januszkiewicz K."/>
            <person name="Wedrychowicz H."/>
        </authorList>
    </citation>
    <scope>NUCLEOTIDE SEQUENCE [LARGE SCALE GENOMIC DNA]</scope>
    <source>
        <strain evidence="6 7">CGMCC 4.5723</strain>
    </source>
</reference>
<dbReference type="OrthoDB" id="9795011at2"/>
<keyword evidence="2 4" id="KW-0238">DNA-binding</keyword>
<evidence type="ECO:0000313" key="7">
    <source>
        <dbReference type="Proteomes" id="UP000184452"/>
    </source>
</evidence>
<dbReference type="STRING" id="758803.SAMN05421803_11975"/>
<evidence type="ECO:0000313" key="6">
    <source>
        <dbReference type="EMBL" id="SHK41171.1"/>
    </source>
</evidence>
<name>A0A1M6S935_9ACTN</name>
<dbReference type="Gene3D" id="1.10.357.10">
    <property type="entry name" value="Tetracycline Repressor, domain 2"/>
    <property type="match status" value="1"/>
</dbReference>
<dbReference type="GO" id="GO:0003700">
    <property type="term" value="F:DNA-binding transcription factor activity"/>
    <property type="evidence" value="ECO:0007669"/>
    <property type="project" value="TreeGrafter"/>
</dbReference>
<dbReference type="EMBL" id="FQZK01000019">
    <property type="protein sequence ID" value="SHK41171.1"/>
    <property type="molecule type" value="Genomic_DNA"/>
</dbReference>
<dbReference type="InterPro" id="IPR036271">
    <property type="entry name" value="Tet_transcr_reg_TetR-rel_C_sf"/>
</dbReference>
<evidence type="ECO:0000256" key="3">
    <source>
        <dbReference type="ARBA" id="ARBA00023163"/>
    </source>
</evidence>
<dbReference type="InterPro" id="IPR001647">
    <property type="entry name" value="HTH_TetR"/>
</dbReference>
<keyword evidence="7" id="KW-1185">Reference proteome</keyword>
<dbReference type="PROSITE" id="PS50977">
    <property type="entry name" value="HTH_TETR_2"/>
    <property type="match status" value="1"/>
</dbReference>
<accession>A0A1M6S935</accession>
<dbReference type="InterPro" id="IPR009057">
    <property type="entry name" value="Homeodomain-like_sf"/>
</dbReference>